<gene>
    <name evidence="2" type="ORF">AKL02_008070</name>
</gene>
<evidence type="ECO:0000256" key="1">
    <source>
        <dbReference type="SAM" id="MobiDB-lite"/>
    </source>
</evidence>
<accession>A0ABX6YUF2</accession>
<name>A0ABX6YUF2_9RHOB</name>
<feature type="compositionally biased region" description="Basic and acidic residues" evidence="1">
    <location>
        <begin position="17"/>
        <end position="29"/>
    </location>
</feature>
<evidence type="ECO:0000313" key="2">
    <source>
        <dbReference type="EMBL" id="QPZ90868.1"/>
    </source>
</evidence>
<feature type="region of interest" description="Disordered" evidence="1">
    <location>
        <begin position="1"/>
        <end position="49"/>
    </location>
</feature>
<evidence type="ECO:0000313" key="3">
    <source>
        <dbReference type="Proteomes" id="UP000192422"/>
    </source>
</evidence>
<dbReference type="Proteomes" id="UP000192422">
    <property type="component" value="Chromosome"/>
</dbReference>
<organism evidence="2 3">
    <name type="scientific">Thioclava electrotropha</name>
    <dbReference type="NCBI Taxonomy" id="1549850"/>
    <lineage>
        <taxon>Bacteria</taxon>
        <taxon>Pseudomonadati</taxon>
        <taxon>Pseudomonadota</taxon>
        <taxon>Alphaproteobacteria</taxon>
        <taxon>Rhodobacterales</taxon>
        <taxon>Paracoccaceae</taxon>
        <taxon>Thioclava</taxon>
    </lineage>
</organism>
<protein>
    <submittedName>
        <fullName evidence="2">Uncharacterized protein</fullName>
    </submittedName>
</protein>
<dbReference type="EMBL" id="CP053562">
    <property type="protein sequence ID" value="QPZ90868.1"/>
    <property type="molecule type" value="Genomic_DNA"/>
</dbReference>
<sequence length="76" mass="8533">MFQTYLHLSSEALPARNELRGPARNDAEGQQRLSAASHPARTPLPQGRERIFTTGRRIFADMPQHGKDASVPFFID</sequence>
<keyword evidence="3" id="KW-1185">Reference proteome</keyword>
<proteinExistence type="predicted"/>
<dbReference type="RefSeq" id="WP_133051920.1">
    <property type="nucleotide sequence ID" value="NZ_CP053562.1"/>
</dbReference>
<reference evidence="2 3" key="1">
    <citation type="submission" date="2020-05" db="EMBL/GenBank/DDBJ databases">
        <title>Thioclava electrotropha strain Elox9 finished genome.</title>
        <authorList>
            <person name="Rowe A.R."/>
            <person name="Wilbanks E.G."/>
        </authorList>
    </citation>
    <scope>NUCLEOTIDE SEQUENCE [LARGE SCALE GENOMIC DNA]</scope>
    <source>
        <strain evidence="2 3">Elox9</strain>
    </source>
</reference>